<feature type="compositionally biased region" description="Basic and acidic residues" evidence="1">
    <location>
        <begin position="1"/>
        <end position="11"/>
    </location>
</feature>
<evidence type="ECO:0000256" key="1">
    <source>
        <dbReference type="SAM" id="MobiDB-lite"/>
    </source>
</evidence>
<evidence type="ECO:0000313" key="3">
    <source>
        <dbReference type="Proteomes" id="UP000764110"/>
    </source>
</evidence>
<dbReference type="Proteomes" id="UP000764110">
    <property type="component" value="Unassembled WGS sequence"/>
</dbReference>
<organism evidence="2 3">
    <name type="scientific">Metarhizium humberi</name>
    <dbReference type="NCBI Taxonomy" id="2596975"/>
    <lineage>
        <taxon>Eukaryota</taxon>
        <taxon>Fungi</taxon>
        <taxon>Dikarya</taxon>
        <taxon>Ascomycota</taxon>
        <taxon>Pezizomycotina</taxon>
        <taxon>Sordariomycetes</taxon>
        <taxon>Hypocreomycetidae</taxon>
        <taxon>Hypocreales</taxon>
        <taxon>Clavicipitaceae</taxon>
        <taxon>Metarhizium</taxon>
    </lineage>
</organism>
<name>A0A9P8S6P7_9HYPO</name>
<reference evidence="2 3" key="1">
    <citation type="submission" date="2020-07" db="EMBL/GenBank/DDBJ databases">
        <title>Metarhizium humberi genome.</title>
        <authorList>
            <person name="Lysoe E."/>
        </authorList>
    </citation>
    <scope>NUCLEOTIDE SEQUENCE [LARGE SCALE GENOMIC DNA]</scope>
    <source>
        <strain evidence="2 3">ESALQ1638</strain>
    </source>
</reference>
<keyword evidence="3" id="KW-1185">Reference proteome</keyword>
<dbReference type="AlphaFoldDB" id="A0A9P8S6P7"/>
<sequence length="84" mass="8884">MGSTKDSSKPVDHKKHAPEHEASTPGQSLSEAAQRQPNITSLRQLLSPRIPRLEIAADAMGPIPEADLVILPEAQDAGAVEAPI</sequence>
<gene>
    <name evidence="2" type="ORF">MHUMG1_05697</name>
</gene>
<protein>
    <submittedName>
        <fullName evidence="2">Uncharacterized protein</fullName>
    </submittedName>
</protein>
<feature type="compositionally biased region" description="Polar residues" evidence="1">
    <location>
        <begin position="24"/>
        <end position="39"/>
    </location>
</feature>
<dbReference type="EMBL" id="JACEFI010000009">
    <property type="protein sequence ID" value="KAH0596579.1"/>
    <property type="molecule type" value="Genomic_DNA"/>
</dbReference>
<proteinExistence type="predicted"/>
<comment type="caution">
    <text evidence="2">The sequence shown here is derived from an EMBL/GenBank/DDBJ whole genome shotgun (WGS) entry which is preliminary data.</text>
</comment>
<feature type="region of interest" description="Disordered" evidence="1">
    <location>
        <begin position="1"/>
        <end position="39"/>
    </location>
</feature>
<evidence type="ECO:0000313" key="2">
    <source>
        <dbReference type="EMBL" id="KAH0596579.1"/>
    </source>
</evidence>
<accession>A0A9P8S6P7</accession>